<dbReference type="PANTHER" id="PTHR46586:SF3">
    <property type="entry name" value="ANKYRIN REPEAT-CONTAINING PROTEIN"/>
    <property type="match status" value="1"/>
</dbReference>
<dbReference type="AlphaFoldDB" id="A0A0W0YAR6"/>
<feature type="compositionally biased region" description="Basic and acidic residues" evidence="1">
    <location>
        <begin position="897"/>
        <end position="911"/>
    </location>
</feature>
<dbReference type="SUPFAM" id="SSF48403">
    <property type="entry name" value="Ankyrin repeat"/>
    <property type="match status" value="1"/>
</dbReference>
<sequence>MKFHTHANRENHPLASLIPQNIWFEFFKNNEIPDSILDLMGSTDDEIKNAAIANELKTRETWIAIAVSHPALSTKELIEIGKKLNLDESSQLNLTVMLEEGPRTRELLKTLSEKEFYSHSLSESYFLRIQRAAKLGHIHTLKFLAKDMTAKASVEKINIDWGAIIARDDYEMFYRAAERGFLEVLKYLESLAPEKITDMIKASNFYAFEFAACFGHLHVLQYLHQKEPDILRKALPRADFITFIRAIIGRHLNILQFFEEHVSRELFQEMIKANNFRGFRYAAKFGSVDILKYLEEKAPQELQNMIAADNFNAFFAAVEQGHLPVLEYLKQKTSNEHWNRITNLLYGCFTGEIRANKNEIRRYLLAHANAHSFDYIEAHEEYRVDYVEPFVTEKMTALYTKRLEAQAQNPNAVFDVEPQEAQLLFYIARNLIRRNEFLLIEHLRFLLCIPAVKALAHAGPYIWRTNELLRLAQSVGNAAAANLLLTIPEVRTLAEQNNYYLDEQQGRLNLAELAANHESSLIVLTQGEQQRLQAAINRYQPLLKQGGVNQIMNELRTKLEALYQENPARLTIQEESLQLPLTWNAFQQLQLTSEQEQRALTAYYQNKAHTAWRYLSKPNPWMHHQASYVNINQAQTARWSTFEKYQTLISILYLATIDENTPCIDGFTLITRLQHFIDELAHIGRAHNWDKSRLNHQGIKEQYDDLEGDRPSCFSGVKRRLFQAVLGHPLLKLLTKDIIKTEINEFLRAHFEKTITNSNIVAVKQAWDKNIEEGDLNEDEIKHIQSLNVSSEQQQEFTRYLSNKYGPSFASDHELMRQVDDAFSLSTSSSHLFKHGGIMVEFFNQLTEDVSDSNLPHSSEPEVLHLNPAPSNSICVTEQHALDKTVQVPLHSSNEVPTKESSLEENTKKEFERSEKLQELQREMEIAEATDILEKSNFMTHLKIIQEKTKEFEQYALKNPQKYKNAAKAARELYQALEHARLDFVNKPEAIQKKLDDFKKTTGEAISHARPVLKEHRGWKQVLADIASAIITLATGFSTYFVTNRFRLFQVQTDAEKKLLDLEKNIQSITTHDK</sequence>
<protein>
    <submittedName>
        <fullName evidence="2">Ankyrin repeat protein</fullName>
    </submittedName>
</protein>
<reference evidence="2 3" key="1">
    <citation type="submission" date="2015-11" db="EMBL/GenBank/DDBJ databases">
        <title>Genomic analysis of 38 Legionella species identifies large and diverse effector repertoires.</title>
        <authorList>
            <person name="Burstein D."/>
            <person name="Amaro F."/>
            <person name="Zusman T."/>
            <person name="Lifshitz Z."/>
            <person name="Cohen O."/>
            <person name="Gilbert J.A."/>
            <person name="Pupko T."/>
            <person name="Shuman H.A."/>
            <person name="Segal G."/>
        </authorList>
    </citation>
    <scope>NUCLEOTIDE SEQUENCE [LARGE SCALE GENOMIC DNA]</scope>
    <source>
        <strain evidence="2 3">SC-63-C7</strain>
    </source>
</reference>
<dbReference type="InterPro" id="IPR052050">
    <property type="entry name" value="SecEffector_AnkRepeat"/>
</dbReference>
<accession>A0A0W0YAR6</accession>
<evidence type="ECO:0000313" key="2">
    <source>
        <dbReference type="EMBL" id="KTD53826.1"/>
    </source>
</evidence>
<dbReference type="SUPFAM" id="SSF140860">
    <property type="entry name" value="Pseudo ankyrin repeat-like"/>
    <property type="match status" value="1"/>
</dbReference>
<dbReference type="PATRIC" id="fig|45074.5.peg.3754"/>
<dbReference type="Proteomes" id="UP000054703">
    <property type="component" value="Unassembled WGS sequence"/>
</dbReference>
<dbReference type="RefSeq" id="WP_058515415.1">
    <property type="nucleotide sequence ID" value="NZ_CAAAIH010000036.1"/>
</dbReference>
<keyword evidence="3" id="KW-1185">Reference proteome</keyword>
<organism evidence="2 3">
    <name type="scientific">Legionella santicrucis</name>
    <dbReference type="NCBI Taxonomy" id="45074"/>
    <lineage>
        <taxon>Bacteria</taxon>
        <taxon>Pseudomonadati</taxon>
        <taxon>Pseudomonadota</taxon>
        <taxon>Gammaproteobacteria</taxon>
        <taxon>Legionellales</taxon>
        <taxon>Legionellaceae</taxon>
        <taxon>Legionella</taxon>
    </lineage>
</organism>
<dbReference type="STRING" id="45074.Lsan_3490"/>
<dbReference type="InterPro" id="IPR002110">
    <property type="entry name" value="Ankyrin_rpt"/>
</dbReference>
<gene>
    <name evidence="2" type="ORF">Lsan_3490</name>
</gene>
<feature type="region of interest" description="Disordered" evidence="1">
    <location>
        <begin position="892"/>
        <end position="911"/>
    </location>
</feature>
<dbReference type="EMBL" id="LNYU01000090">
    <property type="protein sequence ID" value="KTD53826.1"/>
    <property type="molecule type" value="Genomic_DNA"/>
</dbReference>
<name>A0A0W0YAR6_9GAMM</name>
<dbReference type="Gene3D" id="1.25.40.20">
    <property type="entry name" value="Ankyrin repeat-containing domain"/>
    <property type="match status" value="1"/>
</dbReference>
<dbReference type="PANTHER" id="PTHR46586">
    <property type="entry name" value="ANKYRIN REPEAT-CONTAINING PROTEIN"/>
    <property type="match status" value="1"/>
</dbReference>
<dbReference type="OrthoDB" id="5654448at2"/>
<evidence type="ECO:0000313" key="3">
    <source>
        <dbReference type="Proteomes" id="UP000054703"/>
    </source>
</evidence>
<dbReference type="InterPro" id="IPR036770">
    <property type="entry name" value="Ankyrin_rpt-contain_sf"/>
</dbReference>
<proteinExistence type="predicted"/>
<dbReference type="SMART" id="SM00248">
    <property type="entry name" value="ANK"/>
    <property type="match status" value="4"/>
</dbReference>
<evidence type="ECO:0000256" key="1">
    <source>
        <dbReference type="SAM" id="MobiDB-lite"/>
    </source>
</evidence>
<comment type="caution">
    <text evidence="2">The sequence shown here is derived from an EMBL/GenBank/DDBJ whole genome shotgun (WGS) entry which is preliminary data.</text>
</comment>